<comment type="caution">
    <text evidence="1">The sequence shown here is derived from an EMBL/GenBank/DDBJ whole genome shotgun (WGS) entry which is preliminary data.</text>
</comment>
<protein>
    <submittedName>
        <fullName evidence="1">DUF4176 domain-containing protein</fullName>
    </submittedName>
</protein>
<evidence type="ECO:0000313" key="2">
    <source>
        <dbReference type="Proteomes" id="UP000539064"/>
    </source>
</evidence>
<evidence type="ECO:0000313" key="1">
    <source>
        <dbReference type="EMBL" id="MBC1794807.1"/>
    </source>
</evidence>
<dbReference type="InterPro" id="IPR025233">
    <property type="entry name" value="DUF4176"/>
</dbReference>
<dbReference type="Pfam" id="PF13780">
    <property type="entry name" value="DUF4176"/>
    <property type="match status" value="1"/>
</dbReference>
<gene>
    <name evidence="1" type="ORF">HCA52_15335</name>
</gene>
<name>A0A7X0Y062_9LIST</name>
<dbReference type="EMBL" id="JAARVG010000017">
    <property type="protein sequence ID" value="MBC1794807.1"/>
    <property type="molecule type" value="Genomic_DNA"/>
</dbReference>
<dbReference type="AlphaFoldDB" id="A0A7X0Y062"/>
<accession>A0A7X0Y062</accession>
<organism evidence="1 2">
    <name type="scientific">Listeria booriae</name>
    <dbReference type="NCBI Taxonomy" id="1552123"/>
    <lineage>
        <taxon>Bacteria</taxon>
        <taxon>Bacillati</taxon>
        <taxon>Bacillota</taxon>
        <taxon>Bacilli</taxon>
        <taxon>Bacillales</taxon>
        <taxon>Listeriaceae</taxon>
        <taxon>Listeria</taxon>
    </lineage>
</organism>
<dbReference type="Proteomes" id="UP000539064">
    <property type="component" value="Unassembled WGS sequence"/>
</dbReference>
<reference evidence="1 2" key="1">
    <citation type="submission" date="2020-03" db="EMBL/GenBank/DDBJ databases">
        <title>Soil Listeria distribution.</title>
        <authorList>
            <person name="Liao J."/>
            <person name="Wiedmann M."/>
        </authorList>
    </citation>
    <scope>NUCLEOTIDE SEQUENCE [LARGE SCALE GENOMIC DNA]</scope>
    <source>
        <strain evidence="1 2">FSL L7-0978</strain>
    </source>
</reference>
<proteinExistence type="predicted"/>
<sequence>MNEQLNSTRINKTYLPLGSVVLLKNGQKELMIYGRKQRDTNTNEIYDYSGCLHPEGYIGKEYIIVFNHESIEKVIFEGYKNDNDKKWIEIMNKNLGNN</sequence>